<proteinExistence type="inferred from homology"/>
<keyword evidence="1" id="KW-0998">Cell outer membrane</keyword>
<dbReference type="Proteomes" id="UP000315908">
    <property type="component" value="Unassembled WGS sequence"/>
</dbReference>
<evidence type="ECO:0000313" key="5">
    <source>
        <dbReference type="Proteomes" id="UP000315908"/>
    </source>
</evidence>
<feature type="transmembrane region" description="Helical" evidence="2">
    <location>
        <begin position="177"/>
        <end position="196"/>
    </location>
</feature>
<dbReference type="InterPro" id="IPR037066">
    <property type="entry name" value="Plug_dom_sf"/>
</dbReference>
<evidence type="ECO:0000259" key="3">
    <source>
        <dbReference type="Pfam" id="PF05569"/>
    </source>
</evidence>
<dbReference type="InterPro" id="IPR008756">
    <property type="entry name" value="Peptidase_M56"/>
</dbReference>
<dbReference type="PANTHER" id="PTHR34978:SF3">
    <property type="entry name" value="SLR0241 PROTEIN"/>
    <property type="match status" value="1"/>
</dbReference>
<comment type="caution">
    <text evidence="4">The sequence shown here is derived from an EMBL/GenBank/DDBJ whole genome shotgun (WGS) entry which is preliminary data.</text>
</comment>
<feature type="transmembrane region" description="Helical" evidence="2">
    <location>
        <begin position="264"/>
        <end position="283"/>
    </location>
</feature>
<dbReference type="EMBL" id="VLKR01000024">
    <property type="protein sequence ID" value="TWI17014.1"/>
    <property type="molecule type" value="Genomic_DNA"/>
</dbReference>
<evidence type="ECO:0000256" key="1">
    <source>
        <dbReference type="PROSITE-ProRule" id="PRU01360"/>
    </source>
</evidence>
<dbReference type="RefSeq" id="WP_145329401.1">
    <property type="nucleotide sequence ID" value="NZ_JBPFPU010000013.1"/>
</dbReference>
<feature type="transmembrane region" description="Helical" evidence="2">
    <location>
        <begin position="33"/>
        <end position="52"/>
    </location>
</feature>
<dbReference type="InterPro" id="IPR052173">
    <property type="entry name" value="Beta-lactam_resp_regulator"/>
</dbReference>
<dbReference type="OrthoDB" id="649093at2"/>
<feature type="domain" description="Peptidase M56" evidence="3">
    <location>
        <begin position="137"/>
        <end position="254"/>
    </location>
</feature>
<dbReference type="PANTHER" id="PTHR34978">
    <property type="entry name" value="POSSIBLE SENSOR-TRANSDUCER PROTEIN BLAR"/>
    <property type="match status" value="1"/>
</dbReference>
<comment type="similarity">
    <text evidence="1">Belongs to the TonB-dependent receptor family.</text>
</comment>
<keyword evidence="1" id="KW-1134">Transmembrane beta strand</keyword>
<evidence type="ECO:0000313" key="4">
    <source>
        <dbReference type="EMBL" id="TWI17014.1"/>
    </source>
</evidence>
<feature type="transmembrane region" description="Helical" evidence="2">
    <location>
        <begin position="128"/>
        <end position="148"/>
    </location>
</feature>
<dbReference type="AlphaFoldDB" id="A0A562MAT3"/>
<evidence type="ECO:0000256" key="2">
    <source>
        <dbReference type="SAM" id="Phobius"/>
    </source>
</evidence>
<gene>
    <name evidence="4" type="ORF">IQ31_03993</name>
</gene>
<dbReference type="SUPFAM" id="SSF56935">
    <property type="entry name" value="Porins"/>
    <property type="match status" value="2"/>
</dbReference>
<name>A0A562MAT3_9SPHI</name>
<sequence length="594" mass="66670">MESLLTYIIQVNLLLGIIYLGYIGLLKGLTFYFLNRAYFLVGGLFAFLYPFLDLKSLFVQRGLNMGVVGEQISLYIMEPEVQQQLTLGRLVEIVFMAGAVLLLLKFVFQLLSLLRIHLNSRSDQWRTYLFRNVLIPIVPFSFLNKIYVNKGQHVDAELKDIFKHEDIHVKGLHSLDILLFEMILVCCWYNPFVWLMRRAIRQNLEFLTDQQVLDKGIDKQTYQYSLLNVSKKGTSVGLSNQFNFKLLKRRIMMMNKKRSSKIELSKYAFLLPVFLLTGAAFTVSKAEGSIEGVVEKANETTFIQLNKDLQVDVSLPEKKVSKVSKPLVENLSVNQMSVDTLIAKSPADTLHFRANMRFEKEPLYILEGKEVNSTIMAAIPGTEIQSIDVIKDKAAAIYGEKGKNGVILVALKKNGSPTVTNQTLTFNYDKKDNAANAPKMKVKGELSEVVVTGYKKEDASGGELKGRAEGVAVYMKGRPTDREPGKFGARSIGGIKGDPLFVVDGKIVEDKKLSELDPNTIHTLSILKDQSATALYGDQGKDGVIIIVTKVYAKEHPEALSSDLEDRLSGKVKKVIKTELDKEKVEAVKEKQVH</sequence>
<feature type="transmembrane region" description="Helical" evidence="2">
    <location>
        <begin position="6"/>
        <end position="26"/>
    </location>
</feature>
<dbReference type="PROSITE" id="PS52016">
    <property type="entry name" value="TONB_DEPENDENT_REC_3"/>
    <property type="match status" value="1"/>
</dbReference>
<dbReference type="Pfam" id="PF05569">
    <property type="entry name" value="Peptidase_M56"/>
    <property type="match status" value="1"/>
</dbReference>
<protein>
    <submittedName>
        <fullName evidence="4">TonB-dependent SusC/RagA subfamily outer membrane receptor</fullName>
    </submittedName>
</protein>
<dbReference type="Gene3D" id="2.170.130.10">
    <property type="entry name" value="TonB-dependent receptor, plug domain"/>
    <property type="match status" value="2"/>
</dbReference>
<keyword evidence="1 2" id="KW-0812">Transmembrane</keyword>
<dbReference type="CDD" id="cd07341">
    <property type="entry name" value="M56_BlaR1_MecR1_like"/>
    <property type="match status" value="1"/>
</dbReference>
<keyword evidence="1" id="KW-0813">Transport</keyword>
<keyword evidence="2" id="KW-1133">Transmembrane helix</keyword>
<dbReference type="InterPro" id="IPR039426">
    <property type="entry name" value="TonB-dep_rcpt-like"/>
</dbReference>
<accession>A0A562MAT3</accession>
<feature type="transmembrane region" description="Helical" evidence="2">
    <location>
        <begin position="93"/>
        <end position="116"/>
    </location>
</feature>
<organism evidence="4 5">
    <name type="scientific">Sphingobacterium siyangense</name>
    <dbReference type="NCBI Taxonomy" id="459529"/>
    <lineage>
        <taxon>Bacteria</taxon>
        <taxon>Pseudomonadati</taxon>
        <taxon>Bacteroidota</taxon>
        <taxon>Sphingobacteriia</taxon>
        <taxon>Sphingobacteriales</taxon>
        <taxon>Sphingobacteriaceae</taxon>
        <taxon>Sphingobacterium</taxon>
    </lineage>
</organism>
<keyword evidence="4" id="KW-0675">Receptor</keyword>
<dbReference type="GO" id="GO:0009279">
    <property type="term" value="C:cell outer membrane"/>
    <property type="evidence" value="ECO:0007669"/>
    <property type="project" value="UniProtKB-SubCell"/>
</dbReference>
<reference evidence="4 5" key="1">
    <citation type="journal article" date="2015" name="Stand. Genomic Sci.">
        <title>Genomic Encyclopedia of Bacterial and Archaeal Type Strains, Phase III: the genomes of soil and plant-associated and newly described type strains.</title>
        <authorList>
            <person name="Whitman W.B."/>
            <person name="Woyke T."/>
            <person name="Klenk H.P."/>
            <person name="Zhou Y."/>
            <person name="Lilburn T.G."/>
            <person name="Beck B.J."/>
            <person name="De Vos P."/>
            <person name="Vandamme P."/>
            <person name="Eisen J.A."/>
            <person name="Garrity G."/>
            <person name="Hugenholtz P."/>
            <person name="Kyrpides N.C."/>
        </authorList>
    </citation>
    <scope>NUCLEOTIDE SEQUENCE [LARGE SCALE GENOMIC DNA]</scope>
    <source>
        <strain evidence="4 5">CGMCC 1.6855</strain>
    </source>
</reference>
<comment type="subcellular location">
    <subcellularLocation>
        <location evidence="1">Cell outer membrane</location>
        <topology evidence="1">Multi-pass membrane protein</topology>
    </subcellularLocation>
</comment>
<keyword evidence="1 2" id="KW-0472">Membrane</keyword>